<protein>
    <submittedName>
        <fullName evidence="2">Uncharacterized protein</fullName>
    </submittedName>
</protein>
<evidence type="ECO:0000313" key="2">
    <source>
        <dbReference type="EMBL" id="KAK8985540.1"/>
    </source>
</evidence>
<keyword evidence="1" id="KW-1133">Transmembrane helix</keyword>
<gene>
    <name evidence="2" type="ORF">V6N11_068794</name>
</gene>
<keyword evidence="3" id="KW-1185">Reference proteome</keyword>
<evidence type="ECO:0000256" key="1">
    <source>
        <dbReference type="SAM" id="Phobius"/>
    </source>
</evidence>
<reference evidence="2 3" key="1">
    <citation type="journal article" date="2024" name="G3 (Bethesda)">
        <title>Genome assembly of Hibiscus sabdariffa L. provides insights into metabolisms of medicinal natural products.</title>
        <authorList>
            <person name="Kim T."/>
        </authorList>
    </citation>
    <scope>NUCLEOTIDE SEQUENCE [LARGE SCALE GENOMIC DNA]</scope>
    <source>
        <strain evidence="2">TK-2024</strain>
        <tissue evidence="2">Old leaves</tissue>
    </source>
</reference>
<dbReference type="PANTHER" id="PTHR36008">
    <property type="entry name" value="OS09G0478400 PROTEIN"/>
    <property type="match status" value="1"/>
</dbReference>
<proteinExistence type="predicted"/>
<name>A0ABR2PAT4_9ROSI</name>
<feature type="transmembrane region" description="Helical" evidence="1">
    <location>
        <begin position="56"/>
        <end position="75"/>
    </location>
</feature>
<organism evidence="2 3">
    <name type="scientific">Hibiscus sabdariffa</name>
    <name type="common">roselle</name>
    <dbReference type="NCBI Taxonomy" id="183260"/>
    <lineage>
        <taxon>Eukaryota</taxon>
        <taxon>Viridiplantae</taxon>
        <taxon>Streptophyta</taxon>
        <taxon>Embryophyta</taxon>
        <taxon>Tracheophyta</taxon>
        <taxon>Spermatophyta</taxon>
        <taxon>Magnoliopsida</taxon>
        <taxon>eudicotyledons</taxon>
        <taxon>Gunneridae</taxon>
        <taxon>Pentapetalae</taxon>
        <taxon>rosids</taxon>
        <taxon>malvids</taxon>
        <taxon>Malvales</taxon>
        <taxon>Malvaceae</taxon>
        <taxon>Malvoideae</taxon>
        <taxon>Hibiscus</taxon>
    </lineage>
</organism>
<dbReference type="PANTHER" id="PTHR36008:SF1">
    <property type="entry name" value="OS09G0478400 PROTEIN"/>
    <property type="match status" value="1"/>
</dbReference>
<accession>A0ABR2PAT4</accession>
<keyword evidence="1" id="KW-0812">Transmembrane</keyword>
<dbReference type="EMBL" id="JBBPBN010000069">
    <property type="protein sequence ID" value="KAK8985540.1"/>
    <property type="molecule type" value="Genomic_DNA"/>
</dbReference>
<keyword evidence="1" id="KW-0472">Membrane</keyword>
<comment type="caution">
    <text evidence="2">The sequence shown here is derived from an EMBL/GenBank/DDBJ whole genome shotgun (WGS) entry which is preliminary data.</text>
</comment>
<dbReference type="Proteomes" id="UP001396334">
    <property type="component" value="Unassembled WGS sequence"/>
</dbReference>
<sequence>MVDFPRKLLHTLSGYGPSGTLTIKVAEIGKTRKRRNPEKDRLFVEVPESRSFQDAATLPTVLAVVGIALFGKLLMMLDESKSQEMIE</sequence>
<evidence type="ECO:0000313" key="3">
    <source>
        <dbReference type="Proteomes" id="UP001396334"/>
    </source>
</evidence>